<protein>
    <submittedName>
        <fullName evidence="2">Chemotaxis protein CheW</fullName>
    </submittedName>
</protein>
<sequence length="175" mass="18928">MANKEALRELQARLAERMQAVRTEQPGVSWLAVDCAGQGMLFPLRQAGEIFDVSHVLPVPHTQRWMVGVANLRGGLYAVVDLAGFLGLRDAPPEGPAREQTRLVALNASLGMNCALMVDRLEGLRHAADMRREDGDASERPAFASARWADAGGKVWQEIGLAELAGQQQFLGIAG</sequence>
<dbReference type="Pfam" id="PF01584">
    <property type="entry name" value="CheW"/>
    <property type="match status" value="1"/>
</dbReference>
<reference evidence="2 3" key="1">
    <citation type="submission" date="2020-05" db="EMBL/GenBank/DDBJ databases">
        <title>Aquincola sp. isolate from soil.</title>
        <authorList>
            <person name="Han J."/>
            <person name="Kim D.-U."/>
        </authorList>
    </citation>
    <scope>NUCLEOTIDE SEQUENCE [LARGE SCALE GENOMIC DNA]</scope>
    <source>
        <strain evidence="2 3">S2</strain>
    </source>
</reference>
<dbReference type="Gene3D" id="2.40.50.180">
    <property type="entry name" value="CheA-289, Domain 4"/>
    <property type="match status" value="1"/>
</dbReference>
<evidence type="ECO:0000259" key="1">
    <source>
        <dbReference type="PROSITE" id="PS50851"/>
    </source>
</evidence>
<dbReference type="InterPro" id="IPR036061">
    <property type="entry name" value="CheW-like_dom_sf"/>
</dbReference>
<feature type="domain" description="CheW-like" evidence="1">
    <location>
        <begin position="27"/>
        <end position="170"/>
    </location>
</feature>
<evidence type="ECO:0000313" key="3">
    <source>
        <dbReference type="Proteomes" id="UP000737171"/>
    </source>
</evidence>
<proteinExistence type="predicted"/>
<name>A0ABX2EC66_9BURK</name>
<dbReference type="RefSeq" id="WP_173121850.1">
    <property type="nucleotide sequence ID" value="NZ_JABRWJ010000002.1"/>
</dbReference>
<dbReference type="PROSITE" id="PS50851">
    <property type="entry name" value="CHEW"/>
    <property type="match status" value="1"/>
</dbReference>
<gene>
    <name evidence="2" type="ORF">HLB44_07100</name>
</gene>
<dbReference type="SMART" id="SM00260">
    <property type="entry name" value="CheW"/>
    <property type="match status" value="1"/>
</dbReference>
<evidence type="ECO:0000313" key="2">
    <source>
        <dbReference type="EMBL" id="NRF66744.1"/>
    </source>
</evidence>
<dbReference type="SUPFAM" id="SSF50341">
    <property type="entry name" value="CheW-like"/>
    <property type="match status" value="1"/>
</dbReference>
<comment type="caution">
    <text evidence="2">The sequence shown here is derived from an EMBL/GenBank/DDBJ whole genome shotgun (WGS) entry which is preliminary data.</text>
</comment>
<keyword evidence="3" id="KW-1185">Reference proteome</keyword>
<accession>A0ABX2EC66</accession>
<organism evidence="2 3">
    <name type="scientific">Pseudaquabacterium terrae</name>
    <dbReference type="NCBI Taxonomy" id="2732868"/>
    <lineage>
        <taxon>Bacteria</taxon>
        <taxon>Pseudomonadati</taxon>
        <taxon>Pseudomonadota</taxon>
        <taxon>Betaproteobacteria</taxon>
        <taxon>Burkholderiales</taxon>
        <taxon>Sphaerotilaceae</taxon>
        <taxon>Pseudaquabacterium</taxon>
    </lineage>
</organism>
<dbReference type="InterPro" id="IPR002545">
    <property type="entry name" value="CheW-lke_dom"/>
</dbReference>
<dbReference type="EMBL" id="JABRWJ010000002">
    <property type="protein sequence ID" value="NRF66744.1"/>
    <property type="molecule type" value="Genomic_DNA"/>
</dbReference>
<dbReference type="Proteomes" id="UP000737171">
    <property type="component" value="Unassembled WGS sequence"/>
</dbReference>